<dbReference type="Gene3D" id="3.30.2010.10">
    <property type="entry name" value="Metalloproteases ('zincins'), catalytic domain"/>
    <property type="match status" value="1"/>
</dbReference>
<dbReference type="CDD" id="cd07344">
    <property type="entry name" value="M48_yhfN_like"/>
    <property type="match status" value="1"/>
</dbReference>
<evidence type="ECO:0000256" key="1">
    <source>
        <dbReference type="SAM" id="MobiDB-lite"/>
    </source>
</evidence>
<dbReference type="Pfam" id="PF01863">
    <property type="entry name" value="YgjP-like"/>
    <property type="match status" value="1"/>
</dbReference>
<accession>A0A3N1HU46</accession>
<dbReference type="PANTHER" id="PTHR30399:SF1">
    <property type="entry name" value="UTP PYROPHOSPHATASE"/>
    <property type="match status" value="1"/>
</dbReference>
<feature type="domain" description="YgjP-like metallopeptidase" evidence="2">
    <location>
        <begin position="79"/>
        <end position="164"/>
    </location>
</feature>
<gene>
    <name evidence="3" type="ORF">EDC03_0652</name>
</gene>
<reference evidence="3 4" key="1">
    <citation type="journal article" date="2015" name="Stand. Genomic Sci.">
        <title>Genomic Encyclopedia of Bacterial and Archaeal Type Strains, Phase III: the genomes of soil and plant-associated and newly described type strains.</title>
        <authorList>
            <person name="Whitman W.B."/>
            <person name="Woyke T."/>
            <person name="Klenk H.P."/>
            <person name="Zhou Y."/>
            <person name="Lilburn T.G."/>
            <person name="Beck B.J."/>
            <person name="De Vos P."/>
            <person name="Vandamme P."/>
            <person name="Eisen J.A."/>
            <person name="Garrity G."/>
            <person name="Hugenholtz P."/>
            <person name="Kyrpides N.C."/>
        </authorList>
    </citation>
    <scope>NUCLEOTIDE SEQUENCE [LARGE SCALE GENOMIC DNA]</scope>
    <source>
        <strain evidence="3 4">CECT 7306</strain>
    </source>
</reference>
<dbReference type="InterPro" id="IPR002725">
    <property type="entry name" value="YgjP-like_metallopeptidase"/>
</dbReference>
<comment type="caution">
    <text evidence="3">The sequence shown here is derived from an EMBL/GenBank/DDBJ whole genome shotgun (WGS) entry which is preliminary data.</text>
</comment>
<evidence type="ECO:0000259" key="2">
    <source>
        <dbReference type="Pfam" id="PF01863"/>
    </source>
</evidence>
<dbReference type="EMBL" id="RJKN01000001">
    <property type="protein sequence ID" value="ROP46031.1"/>
    <property type="molecule type" value="Genomic_DNA"/>
</dbReference>
<name>A0A3N1HU46_9ACTN</name>
<organism evidence="3 4">
    <name type="scientific">Pseudokineococcus lusitanus</name>
    <dbReference type="NCBI Taxonomy" id="763993"/>
    <lineage>
        <taxon>Bacteria</taxon>
        <taxon>Bacillati</taxon>
        <taxon>Actinomycetota</taxon>
        <taxon>Actinomycetes</taxon>
        <taxon>Kineosporiales</taxon>
        <taxon>Kineosporiaceae</taxon>
        <taxon>Pseudokineococcus</taxon>
    </lineage>
</organism>
<dbReference type="InParanoid" id="A0A3N1HU46"/>
<dbReference type="OrthoDB" id="9811177at2"/>
<dbReference type="RefSeq" id="WP_123378685.1">
    <property type="nucleotide sequence ID" value="NZ_RJKN01000001.1"/>
</dbReference>
<dbReference type="PANTHER" id="PTHR30399">
    <property type="entry name" value="UNCHARACTERIZED PROTEIN YGJP"/>
    <property type="match status" value="1"/>
</dbReference>
<feature type="region of interest" description="Disordered" evidence="1">
    <location>
        <begin position="1"/>
        <end position="21"/>
    </location>
</feature>
<evidence type="ECO:0000313" key="4">
    <source>
        <dbReference type="Proteomes" id="UP000276232"/>
    </source>
</evidence>
<dbReference type="InterPro" id="IPR053136">
    <property type="entry name" value="UTP_pyrophosphatase-like"/>
</dbReference>
<sequence length="196" mass="21396">MPSAATPAAGGTPAAAPGGDVAVRVRRSDRRRRTVTAYREDGGVVVCIPARFTAAEEAEWVQRMLARLAARDGRRRLGDDDLEQRAARLAERYLDGRARPTSVRWVDNQRSRWGSTTPADGSIRLSTQLQGLPAWVVDYVLLHELAHLLVPGHGEDFWALLAAYPRSERARGFLEGWSTAEAARTGAPAPAEDADD</sequence>
<protein>
    <recommendedName>
        <fullName evidence="2">YgjP-like metallopeptidase domain-containing protein</fullName>
    </recommendedName>
</protein>
<keyword evidence="4" id="KW-1185">Reference proteome</keyword>
<dbReference type="Proteomes" id="UP000276232">
    <property type="component" value="Unassembled WGS sequence"/>
</dbReference>
<evidence type="ECO:0000313" key="3">
    <source>
        <dbReference type="EMBL" id="ROP46031.1"/>
    </source>
</evidence>
<proteinExistence type="predicted"/>
<dbReference type="AlphaFoldDB" id="A0A3N1HU46"/>